<evidence type="ECO:0000256" key="2">
    <source>
        <dbReference type="ARBA" id="ARBA00022540"/>
    </source>
</evidence>
<dbReference type="InterPro" id="IPR036787">
    <property type="entry name" value="T_IF-3_N_sf"/>
</dbReference>
<dbReference type="SUPFAM" id="SSF55200">
    <property type="entry name" value="Translation initiation factor IF3, C-terminal domain"/>
    <property type="match status" value="1"/>
</dbReference>
<dbReference type="InterPro" id="IPR036788">
    <property type="entry name" value="T_IF-3_C_sf"/>
</dbReference>
<feature type="compositionally biased region" description="Basic and acidic residues" evidence="4">
    <location>
        <begin position="133"/>
        <end position="145"/>
    </location>
</feature>
<feature type="compositionally biased region" description="Basic and acidic residues" evidence="4">
    <location>
        <begin position="52"/>
        <end position="64"/>
    </location>
</feature>
<keyword evidence="7" id="KW-1185">Reference proteome</keyword>
<dbReference type="EMBL" id="KZ994464">
    <property type="protein sequence ID" value="RKO92870.1"/>
    <property type="molecule type" value="Genomic_DNA"/>
</dbReference>
<dbReference type="GO" id="GO:0043022">
    <property type="term" value="F:ribosome binding"/>
    <property type="evidence" value="ECO:0007669"/>
    <property type="project" value="TreeGrafter"/>
</dbReference>
<organism evidence="6 7">
    <name type="scientific">Blyttiomyces helicus</name>
    <dbReference type="NCBI Taxonomy" id="388810"/>
    <lineage>
        <taxon>Eukaryota</taxon>
        <taxon>Fungi</taxon>
        <taxon>Fungi incertae sedis</taxon>
        <taxon>Chytridiomycota</taxon>
        <taxon>Chytridiomycota incertae sedis</taxon>
        <taxon>Chytridiomycetes</taxon>
        <taxon>Chytridiomycetes incertae sedis</taxon>
        <taxon>Blyttiomyces</taxon>
    </lineage>
</organism>
<feature type="region of interest" description="Disordered" evidence="4">
    <location>
        <begin position="133"/>
        <end position="189"/>
    </location>
</feature>
<name>A0A4P9WNU7_9FUNG</name>
<dbReference type="PANTHER" id="PTHR10938:SF0">
    <property type="entry name" value="TRANSLATION INITIATION FACTOR IF-3, MITOCHONDRIAL"/>
    <property type="match status" value="1"/>
</dbReference>
<feature type="region of interest" description="Disordered" evidence="4">
    <location>
        <begin position="42"/>
        <end position="64"/>
    </location>
</feature>
<evidence type="ECO:0000259" key="5">
    <source>
        <dbReference type="Pfam" id="PF05198"/>
    </source>
</evidence>
<dbReference type="PANTHER" id="PTHR10938">
    <property type="entry name" value="TRANSLATION INITIATION FACTOR IF-3"/>
    <property type="match status" value="1"/>
</dbReference>
<reference evidence="7" key="1">
    <citation type="journal article" date="2018" name="Nat. Microbiol.">
        <title>Leveraging single-cell genomics to expand the fungal tree of life.</title>
        <authorList>
            <person name="Ahrendt S.R."/>
            <person name="Quandt C.A."/>
            <person name="Ciobanu D."/>
            <person name="Clum A."/>
            <person name="Salamov A."/>
            <person name="Andreopoulos B."/>
            <person name="Cheng J.F."/>
            <person name="Woyke T."/>
            <person name="Pelin A."/>
            <person name="Henrissat B."/>
            <person name="Reynolds N.K."/>
            <person name="Benny G.L."/>
            <person name="Smith M.E."/>
            <person name="James T.Y."/>
            <person name="Grigoriev I.V."/>
        </authorList>
    </citation>
    <scope>NUCLEOTIDE SEQUENCE [LARGE SCALE GENOMIC DNA]</scope>
</reference>
<evidence type="ECO:0000313" key="6">
    <source>
        <dbReference type="EMBL" id="RKO92870.1"/>
    </source>
</evidence>
<evidence type="ECO:0000256" key="4">
    <source>
        <dbReference type="SAM" id="MobiDB-lite"/>
    </source>
</evidence>
<sequence length="274" mass="30023">MNRPLAFALSCRPPFAHTRPSLPTLILRLNLSHFLRPRFPPPATRCYSTPTRSERKSERDLPTERNEAIPHETIVLITETGERKGPISLAEALTTFDHRKSFLRLLPGSQVPPLCKVFPLNAAKAKEEKAAAARRALKEKERAEGANKAAASSAEAPEVVASSTKAEAEETADSGGRAERSPKAPKLRPDVMKEVEIKTVIGANDLQIKLKRVQQFFAKGNRVQFNITAKKDGRPPADLLAEIQKELAPAVCEAPKMGKGKMIAIFHMPTGKSA</sequence>
<dbReference type="Proteomes" id="UP000269721">
    <property type="component" value="Unassembled WGS sequence"/>
</dbReference>
<evidence type="ECO:0000256" key="1">
    <source>
        <dbReference type="ARBA" id="ARBA00005439"/>
    </source>
</evidence>
<dbReference type="SUPFAM" id="SSF54364">
    <property type="entry name" value="Translation initiation factor IF3, N-terminal domain"/>
    <property type="match status" value="1"/>
</dbReference>
<protein>
    <recommendedName>
        <fullName evidence="5">Translation initiation factor 3 N-terminal domain-containing protein</fullName>
    </recommendedName>
</protein>
<dbReference type="OrthoDB" id="21573at2759"/>
<dbReference type="GO" id="GO:0003743">
    <property type="term" value="F:translation initiation factor activity"/>
    <property type="evidence" value="ECO:0007669"/>
    <property type="project" value="UniProtKB-KW"/>
</dbReference>
<keyword evidence="3" id="KW-0648">Protein biosynthesis</keyword>
<evidence type="ECO:0000313" key="7">
    <source>
        <dbReference type="Proteomes" id="UP000269721"/>
    </source>
</evidence>
<dbReference type="InterPro" id="IPR019814">
    <property type="entry name" value="Translation_initiation_fac_3_N"/>
</dbReference>
<dbReference type="Gene3D" id="3.30.110.10">
    <property type="entry name" value="Translation initiation factor 3 (IF-3), C-terminal domain"/>
    <property type="match status" value="1"/>
</dbReference>
<dbReference type="InterPro" id="IPR001288">
    <property type="entry name" value="Translation_initiation_fac_3"/>
</dbReference>
<dbReference type="GO" id="GO:0032790">
    <property type="term" value="P:ribosome disassembly"/>
    <property type="evidence" value="ECO:0007669"/>
    <property type="project" value="TreeGrafter"/>
</dbReference>
<feature type="domain" description="Translation initiation factor 3 N-terminal" evidence="5">
    <location>
        <begin position="66"/>
        <end position="131"/>
    </location>
</feature>
<evidence type="ECO:0000256" key="3">
    <source>
        <dbReference type="ARBA" id="ARBA00022917"/>
    </source>
</evidence>
<feature type="compositionally biased region" description="Low complexity" evidence="4">
    <location>
        <begin position="146"/>
        <end position="165"/>
    </location>
</feature>
<accession>A0A4P9WNU7</accession>
<proteinExistence type="inferred from homology"/>
<dbReference type="Pfam" id="PF05198">
    <property type="entry name" value="IF3_N"/>
    <property type="match status" value="1"/>
</dbReference>
<feature type="compositionally biased region" description="Basic and acidic residues" evidence="4">
    <location>
        <begin position="176"/>
        <end position="189"/>
    </location>
</feature>
<comment type="similarity">
    <text evidence="1">Belongs to the IF-3 family.</text>
</comment>
<gene>
    <name evidence="6" type="ORF">BDK51DRAFT_29722</name>
</gene>
<keyword evidence="2" id="KW-0396">Initiation factor</keyword>
<dbReference type="Gene3D" id="3.10.20.80">
    <property type="entry name" value="Translation initiation factor 3 (IF-3), N-terminal domain"/>
    <property type="match status" value="1"/>
</dbReference>
<dbReference type="AlphaFoldDB" id="A0A4P9WNU7"/>